<keyword evidence="2 9" id="KW-0813">Transport</keyword>
<dbReference type="AlphaFoldDB" id="A0A8B2NFJ0"/>
<keyword evidence="3" id="KW-1003">Cell membrane</keyword>
<keyword evidence="5 9" id="KW-0812">Transmembrane</keyword>
<keyword evidence="7 9" id="KW-0472">Membrane</keyword>
<keyword evidence="4 9" id="KW-0997">Cell inner membrane</keyword>
<accession>A0A8B2NFJ0</accession>
<evidence type="ECO:0000256" key="9">
    <source>
        <dbReference type="RuleBase" id="RU369079"/>
    </source>
</evidence>
<dbReference type="GO" id="GO:0005886">
    <property type="term" value="C:plasma membrane"/>
    <property type="evidence" value="ECO:0007669"/>
    <property type="project" value="UniProtKB-SubCell"/>
</dbReference>
<feature type="transmembrane region" description="Helical" evidence="9">
    <location>
        <begin position="143"/>
        <end position="164"/>
    </location>
</feature>
<protein>
    <recommendedName>
        <fullName evidence="9">TRAP transporter small permease protein</fullName>
    </recommendedName>
</protein>
<keyword evidence="12" id="KW-1185">Reference proteome</keyword>
<feature type="transmembrane region" description="Helical" evidence="9">
    <location>
        <begin position="58"/>
        <end position="74"/>
    </location>
</feature>
<evidence type="ECO:0000256" key="6">
    <source>
        <dbReference type="ARBA" id="ARBA00022989"/>
    </source>
</evidence>
<evidence type="ECO:0000256" key="3">
    <source>
        <dbReference type="ARBA" id="ARBA00022475"/>
    </source>
</evidence>
<evidence type="ECO:0000256" key="2">
    <source>
        <dbReference type="ARBA" id="ARBA00022448"/>
    </source>
</evidence>
<feature type="domain" description="Tripartite ATP-independent periplasmic transporters DctQ component" evidence="10">
    <location>
        <begin position="29"/>
        <end position="165"/>
    </location>
</feature>
<name>A0A8B2NFJ0_9HYPH</name>
<dbReference type="Proteomes" id="UP000249590">
    <property type="component" value="Unassembled WGS sequence"/>
</dbReference>
<comment type="caution">
    <text evidence="11">The sequence shown here is derived from an EMBL/GenBank/DDBJ whole genome shotgun (WGS) entry which is preliminary data.</text>
</comment>
<evidence type="ECO:0000256" key="5">
    <source>
        <dbReference type="ARBA" id="ARBA00022692"/>
    </source>
</evidence>
<dbReference type="Pfam" id="PF04290">
    <property type="entry name" value="DctQ"/>
    <property type="match status" value="1"/>
</dbReference>
<dbReference type="EMBL" id="QHHQ01000008">
    <property type="protein sequence ID" value="RAH97768.1"/>
    <property type="molecule type" value="Genomic_DNA"/>
</dbReference>
<comment type="function">
    <text evidence="9">Part of the tripartite ATP-independent periplasmic (TRAP) transport system.</text>
</comment>
<feature type="transmembrane region" description="Helical" evidence="9">
    <location>
        <begin position="20"/>
        <end position="38"/>
    </location>
</feature>
<dbReference type="InterPro" id="IPR055348">
    <property type="entry name" value="DctQ"/>
</dbReference>
<evidence type="ECO:0000259" key="10">
    <source>
        <dbReference type="Pfam" id="PF04290"/>
    </source>
</evidence>
<sequence length="187" mass="20092">MTPTRLDRIVGTLSRWSARLGGAVVLACALLVAAEVILRNLPGGMPEGIRLHSFDLTNYGYAAAVAFGFSYALTERAHIRIDVLYALMPLALRAILDVFALVCLAATAATMAWYAWDVAMRSAAMGAMPNSTLRLPLAIPQSIWAAGLTWFAIVATLLTVQALVQLARGRIRQVHESTGVVREGEGL</sequence>
<dbReference type="RefSeq" id="WP_111351614.1">
    <property type="nucleotide sequence ID" value="NZ_JAIWKD010000004.1"/>
</dbReference>
<comment type="subunit">
    <text evidence="9">The complex comprises the extracytoplasmic solute receptor protein and the two transmembrane proteins.</text>
</comment>
<evidence type="ECO:0000256" key="4">
    <source>
        <dbReference type="ARBA" id="ARBA00022519"/>
    </source>
</evidence>
<evidence type="ECO:0000256" key="7">
    <source>
        <dbReference type="ARBA" id="ARBA00023136"/>
    </source>
</evidence>
<feature type="transmembrane region" description="Helical" evidence="9">
    <location>
        <begin position="94"/>
        <end position="116"/>
    </location>
</feature>
<comment type="similarity">
    <text evidence="8 9">Belongs to the TRAP transporter small permease family.</text>
</comment>
<dbReference type="GO" id="GO:0022857">
    <property type="term" value="F:transmembrane transporter activity"/>
    <property type="evidence" value="ECO:0007669"/>
    <property type="project" value="UniProtKB-UniRule"/>
</dbReference>
<evidence type="ECO:0000313" key="11">
    <source>
        <dbReference type="EMBL" id="RAH97768.1"/>
    </source>
</evidence>
<gene>
    <name evidence="11" type="ORF">DLJ53_28425</name>
</gene>
<evidence type="ECO:0000256" key="1">
    <source>
        <dbReference type="ARBA" id="ARBA00004429"/>
    </source>
</evidence>
<organism evidence="11 12">
    <name type="scientific">Acuticoccus sediminis</name>
    <dbReference type="NCBI Taxonomy" id="2184697"/>
    <lineage>
        <taxon>Bacteria</taxon>
        <taxon>Pseudomonadati</taxon>
        <taxon>Pseudomonadota</taxon>
        <taxon>Alphaproteobacteria</taxon>
        <taxon>Hyphomicrobiales</taxon>
        <taxon>Amorphaceae</taxon>
        <taxon>Acuticoccus</taxon>
    </lineage>
</organism>
<dbReference type="OrthoDB" id="6160477at2"/>
<comment type="subcellular location">
    <subcellularLocation>
        <location evidence="1 9">Cell inner membrane</location>
        <topology evidence="1 9">Multi-pass membrane protein</topology>
    </subcellularLocation>
</comment>
<dbReference type="InterPro" id="IPR007387">
    <property type="entry name" value="TRAP_DctQ"/>
</dbReference>
<evidence type="ECO:0000256" key="8">
    <source>
        <dbReference type="ARBA" id="ARBA00038436"/>
    </source>
</evidence>
<dbReference type="PANTHER" id="PTHR35011">
    <property type="entry name" value="2,3-DIKETO-L-GULONATE TRAP TRANSPORTER SMALL PERMEASE PROTEIN YIAM"/>
    <property type="match status" value="1"/>
</dbReference>
<proteinExistence type="inferred from homology"/>
<keyword evidence="6 9" id="KW-1133">Transmembrane helix</keyword>
<evidence type="ECO:0000313" key="12">
    <source>
        <dbReference type="Proteomes" id="UP000249590"/>
    </source>
</evidence>
<reference evidence="11 12" key="1">
    <citation type="submission" date="2018-05" db="EMBL/GenBank/DDBJ databases">
        <title>Acuticoccus sediminis sp. nov., isolated from deep-sea sediment of Indian Ocean.</title>
        <authorList>
            <person name="Liu X."/>
            <person name="Lai Q."/>
            <person name="Du Y."/>
            <person name="Sun F."/>
            <person name="Zhang X."/>
            <person name="Wang S."/>
            <person name="Shao Z."/>
        </authorList>
    </citation>
    <scope>NUCLEOTIDE SEQUENCE [LARGE SCALE GENOMIC DNA]</scope>
    <source>
        <strain evidence="11 12">PTG4-2</strain>
    </source>
</reference>